<dbReference type="OrthoDB" id="9801163at2"/>
<dbReference type="GO" id="GO:0043190">
    <property type="term" value="C:ATP-binding cassette (ABC) transporter complex"/>
    <property type="evidence" value="ECO:0007669"/>
    <property type="project" value="InterPro"/>
</dbReference>
<dbReference type="Pfam" id="PF04069">
    <property type="entry name" value="OpuAC"/>
    <property type="match status" value="1"/>
</dbReference>
<dbReference type="Gene3D" id="3.40.190.100">
    <property type="entry name" value="Glycine betaine-binding periplasmic protein, domain 2"/>
    <property type="match status" value="1"/>
</dbReference>
<dbReference type="CDD" id="cd06261">
    <property type="entry name" value="TM_PBP2"/>
    <property type="match status" value="1"/>
</dbReference>
<dbReference type="SUPFAM" id="SSF53850">
    <property type="entry name" value="Periplasmic binding protein-like II"/>
    <property type="match status" value="1"/>
</dbReference>
<dbReference type="EMBL" id="LR134523">
    <property type="protein sequence ID" value="VEJ35939.1"/>
    <property type="molecule type" value="Genomic_DNA"/>
</dbReference>
<dbReference type="GO" id="GO:0031460">
    <property type="term" value="P:glycine betaine transport"/>
    <property type="evidence" value="ECO:0007669"/>
    <property type="project" value="TreeGrafter"/>
</dbReference>
<feature type="transmembrane region" description="Helical" evidence="9">
    <location>
        <begin position="591"/>
        <end position="608"/>
    </location>
</feature>
<keyword evidence="10" id="KW-0732">Signal</keyword>
<keyword evidence="4 9" id="KW-0812">Transmembrane</keyword>
<dbReference type="PANTHER" id="PTHR47737">
    <property type="entry name" value="GLYCINE BETAINE/PROLINE BETAINE TRANSPORT SYSTEM PERMEASE PROTEIN PROW"/>
    <property type="match status" value="1"/>
</dbReference>
<feature type="signal peptide" evidence="10">
    <location>
        <begin position="1"/>
        <end position="23"/>
    </location>
</feature>
<evidence type="ECO:0000256" key="10">
    <source>
        <dbReference type="SAM" id="SignalP"/>
    </source>
</evidence>
<comment type="similarity">
    <text evidence="9">Belongs to the binding-protein-dependent transport system permease family.</text>
</comment>
<feature type="transmembrane region" description="Helical" evidence="9">
    <location>
        <begin position="390"/>
        <end position="408"/>
    </location>
</feature>
<feature type="transmembrane region" description="Helical" evidence="9">
    <location>
        <begin position="560"/>
        <end position="579"/>
    </location>
</feature>
<comment type="subcellular location">
    <subcellularLocation>
        <location evidence="9">Cell membrane</location>
        <topology evidence="9">Multi-pass membrane protein</topology>
    </subcellularLocation>
    <subcellularLocation>
        <location evidence="1">Membrane</location>
        <topology evidence="1">Multi-pass membrane protein</topology>
    </subcellularLocation>
</comment>
<comment type="similarity">
    <text evidence="8">In the N-terminal section; belongs to the binding-protein-dependent transport system permease family.</text>
</comment>
<dbReference type="InterPro" id="IPR000515">
    <property type="entry name" value="MetI-like"/>
</dbReference>
<evidence type="ECO:0000256" key="2">
    <source>
        <dbReference type="ARBA" id="ARBA00022448"/>
    </source>
</evidence>
<dbReference type="Gene3D" id="1.10.3720.10">
    <property type="entry name" value="MetI-like"/>
    <property type="match status" value="1"/>
</dbReference>
<dbReference type="GO" id="GO:0015226">
    <property type="term" value="F:carnitine transmembrane transporter activity"/>
    <property type="evidence" value="ECO:0007669"/>
    <property type="project" value="TreeGrafter"/>
</dbReference>
<feature type="transmembrane region" description="Helical" evidence="9">
    <location>
        <begin position="438"/>
        <end position="460"/>
    </location>
</feature>
<evidence type="ECO:0000256" key="5">
    <source>
        <dbReference type="ARBA" id="ARBA00022989"/>
    </source>
</evidence>
<keyword evidence="13" id="KW-1185">Reference proteome</keyword>
<keyword evidence="3" id="KW-1003">Cell membrane</keyword>
<evidence type="ECO:0000256" key="9">
    <source>
        <dbReference type="RuleBase" id="RU363032"/>
    </source>
</evidence>
<feature type="chain" id="PRO_5018702791" evidence="10">
    <location>
        <begin position="24"/>
        <end position="626"/>
    </location>
</feature>
<evidence type="ECO:0000256" key="7">
    <source>
        <dbReference type="ARBA" id="ARBA00035642"/>
    </source>
</evidence>
<sequence>MKRRSLALVLAMLTMLLSIPVYAASEKGTITFGDAGWESNKFHNAVAGKVAKEVYDYDWEETPGSSAVVHEGLLIGEIDVQMEEWTDNLPKYLADLDAGKLQELGINFDDNYQGIYVPRYVIEGDPERGIEPTAPDLKHIRDLKQYPEVFADPENPSKGRMYGAITGWEVDNILQRKFAHYGLDESFVYFSPGSDTALQTAIIDAYDKGEPVAAYYWEPTALLGMYDMVLLEDEPYRDEAAFNAGETELPPMRVTVGVSNAFYDDPKNADMVQFLEKYHTSSELTSEALAYMEENKANYEETAEWFLKEHDELVDDWLNEEDAATLREALDEKGGKGRRSIYDFPVQLPIDFTAIDKSVRDFSVKHDGFFGAVTRGLTDFVNAIQSVLEFIPWFVLIAAVFFATWKLLGKISTALLYAVLLFLVGAVGYWDMMNETLAIIIASVLISLLLGFPLGVLISASERADRIVRPILDTMQTMPVFVYLIPALLFFGLGKAPGVIATTIYAVVPMIRLTSLGIRGIDPEVVEASVAFGSTWMQSLLKVKIPQALPTIMTGINQTLMMAISMVVTTSMIGVRGLGMEVLDGVNKIEIGRGLISGIAVVIIAVILDRITQGFVKQSEVKHDGR</sequence>
<keyword evidence="2 9" id="KW-0813">Transport</keyword>
<feature type="domain" description="ABC transmembrane type-1" evidence="11">
    <location>
        <begin position="433"/>
        <end position="612"/>
    </location>
</feature>
<reference evidence="12 13" key="1">
    <citation type="submission" date="2018-12" db="EMBL/GenBank/DDBJ databases">
        <authorList>
            <consortium name="Pathogen Informatics"/>
        </authorList>
    </citation>
    <scope>NUCLEOTIDE SEQUENCE [LARGE SCALE GENOMIC DNA]</scope>
    <source>
        <strain evidence="12 13">NCTC13079</strain>
    </source>
</reference>
<dbReference type="Proteomes" id="UP000269544">
    <property type="component" value="Chromosome"/>
</dbReference>
<protein>
    <submittedName>
        <fullName evidence="12">Glycine betaine/L-proline transport system permease protein proW</fullName>
    </submittedName>
</protein>
<evidence type="ECO:0000256" key="8">
    <source>
        <dbReference type="ARBA" id="ARBA00035652"/>
    </source>
</evidence>
<evidence type="ECO:0000256" key="1">
    <source>
        <dbReference type="ARBA" id="ARBA00004141"/>
    </source>
</evidence>
<dbReference type="PANTHER" id="PTHR47737:SF1">
    <property type="entry name" value="GLYCINE BETAINE_PROLINE BETAINE TRANSPORT SYSTEM PERMEASE PROTEIN PROW"/>
    <property type="match status" value="1"/>
</dbReference>
<evidence type="ECO:0000259" key="11">
    <source>
        <dbReference type="PROSITE" id="PS50928"/>
    </source>
</evidence>
<evidence type="ECO:0000313" key="12">
    <source>
        <dbReference type="EMBL" id="VEJ35939.1"/>
    </source>
</evidence>
<dbReference type="AlphaFoldDB" id="A0A3S5AJS9"/>
<feature type="transmembrane region" description="Helical" evidence="9">
    <location>
        <begin position="415"/>
        <end position="432"/>
    </location>
</feature>
<dbReference type="GO" id="GO:0015871">
    <property type="term" value="P:choline transport"/>
    <property type="evidence" value="ECO:0007669"/>
    <property type="project" value="TreeGrafter"/>
</dbReference>
<gene>
    <name evidence="12" type="primary">proW_1</name>
    <name evidence="12" type="ORF">NCTC13079_01128</name>
</gene>
<evidence type="ECO:0000256" key="4">
    <source>
        <dbReference type="ARBA" id="ARBA00022692"/>
    </source>
</evidence>
<keyword evidence="6 9" id="KW-0472">Membrane</keyword>
<dbReference type="CDD" id="cd13641">
    <property type="entry name" value="PBP2_HisX_like"/>
    <property type="match status" value="1"/>
</dbReference>
<keyword evidence="5 9" id="KW-1133">Transmembrane helix</keyword>
<dbReference type="SUPFAM" id="SSF161098">
    <property type="entry name" value="MetI-like"/>
    <property type="match status" value="1"/>
</dbReference>
<dbReference type="GO" id="GO:0005275">
    <property type="term" value="F:amine transmembrane transporter activity"/>
    <property type="evidence" value="ECO:0007669"/>
    <property type="project" value="TreeGrafter"/>
</dbReference>
<dbReference type="KEGG" id="piv:NCTC13079_01128"/>
<evidence type="ECO:0000256" key="3">
    <source>
        <dbReference type="ARBA" id="ARBA00022475"/>
    </source>
</evidence>
<dbReference type="FunFam" id="1.10.3720.10:FF:000001">
    <property type="entry name" value="Glycine betaine ABC transporter, permease"/>
    <property type="match status" value="1"/>
</dbReference>
<dbReference type="Gene3D" id="3.40.190.10">
    <property type="entry name" value="Periplasmic binding protein-like II"/>
    <property type="match status" value="1"/>
</dbReference>
<proteinExistence type="inferred from homology"/>
<evidence type="ECO:0000313" key="13">
    <source>
        <dbReference type="Proteomes" id="UP000269544"/>
    </source>
</evidence>
<dbReference type="Pfam" id="PF00528">
    <property type="entry name" value="BPD_transp_1"/>
    <property type="match status" value="1"/>
</dbReference>
<dbReference type="InterPro" id="IPR035906">
    <property type="entry name" value="MetI-like_sf"/>
</dbReference>
<name>A0A3S5AJS9_9FIRM</name>
<dbReference type="PROSITE" id="PS50928">
    <property type="entry name" value="ABC_TM1"/>
    <property type="match status" value="1"/>
</dbReference>
<organism evidence="12 13">
    <name type="scientific">Aedoeadaptatus ivorii</name>
    <dbReference type="NCBI Taxonomy" id="54006"/>
    <lineage>
        <taxon>Bacteria</taxon>
        <taxon>Bacillati</taxon>
        <taxon>Bacillota</taxon>
        <taxon>Tissierellia</taxon>
        <taxon>Tissierellales</taxon>
        <taxon>Peptoniphilaceae</taxon>
        <taxon>Aedoeadaptatus</taxon>
    </lineage>
</organism>
<dbReference type="InterPro" id="IPR007210">
    <property type="entry name" value="ABC_Gly_betaine_transp_sub-bd"/>
</dbReference>
<comment type="similarity">
    <text evidence="7">In the C-terminal section; belongs to the OsmX family.</text>
</comment>
<accession>A0A3S5AJS9</accession>
<feature type="transmembrane region" description="Helical" evidence="9">
    <location>
        <begin position="481"/>
        <end position="508"/>
    </location>
</feature>
<evidence type="ECO:0000256" key="6">
    <source>
        <dbReference type="ARBA" id="ARBA00023136"/>
    </source>
</evidence>
<dbReference type="RefSeq" id="WP_126465689.1">
    <property type="nucleotide sequence ID" value="NZ_LR134523.1"/>
</dbReference>